<evidence type="ECO:0000313" key="7">
    <source>
        <dbReference type="Proteomes" id="UP000663970"/>
    </source>
</evidence>
<reference evidence="6 7" key="1">
    <citation type="submission" date="2020-12" db="EMBL/GenBank/DDBJ databases">
        <title>Oil enriched cultivation method for isolating marine PHA-producing bacteria.</title>
        <authorList>
            <person name="Zheng W."/>
            <person name="Yu S."/>
            <person name="Huang Y."/>
        </authorList>
    </citation>
    <scope>NUCLEOTIDE SEQUENCE [LARGE SCALE GENOMIC DNA]</scope>
    <source>
        <strain evidence="6 7">SY-2-6</strain>
    </source>
</reference>
<dbReference type="Proteomes" id="UP000663970">
    <property type="component" value="Unassembled WGS sequence"/>
</dbReference>
<name>A0ABS3E0T2_9BACI</name>
<evidence type="ECO:0000313" key="6">
    <source>
        <dbReference type="EMBL" id="MBN8237205.1"/>
    </source>
</evidence>
<proteinExistence type="predicted"/>
<evidence type="ECO:0000256" key="5">
    <source>
        <dbReference type="SAM" id="Phobius"/>
    </source>
</evidence>
<feature type="transmembrane region" description="Helical" evidence="5">
    <location>
        <begin position="57"/>
        <end position="75"/>
    </location>
</feature>
<sequence length="108" mass="12333">MFYSIHASTWLLVVILFVLSITLRKNTILKILLRISYLVMLTTGIIMLAQFQFPGIYITKGLLAILMIGTMETLLVRNKKGKSTTPIWFLFIILLILVLLIGFNVITF</sequence>
<accession>A0ABS3E0T2</accession>
<dbReference type="RefSeq" id="WP_206935986.1">
    <property type="nucleotide sequence ID" value="NZ_JAEKJY010000007.1"/>
</dbReference>
<evidence type="ECO:0000256" key="4">
    <source>
        <dbReference type="ARBA" id="ARBA00023136"/>
    </source>
</evidence>
<organism evidence="6 7">
    <name type="scientific">Halobacillus kuroshimensis</name>
    <dbReference type="NCBI Taxonomy" id="302481"/>
    <lineage>
        <taxon>Bacteria</taxon>
        <taxon>Bacillati</taxon>
        <taxon>Bacillota</taxon>
        <taxon>Bacilli</taxon>
        <taxon>Bacillales</taxon>
        <taxon>Bacillaceae</taxon>
        <taxon>Halobacillus</taxon>
    </lineage>
</organism>
<dbReference type="InterPro" id="IPR010899">
    <property type="entry name" value="UPF0344"/>
</dbReference>
<keyword evidence="4 5" id="KW-0472">Membrane</keyword>
<keyword evidence="2 5" id="KW-0812">Transmembrane</keyword>
<evidence type="ECO:0000256" key="3">
    <source>
        <dbReference type="ARBA" id="ARBA00022989"/>
    </source>
</evidence>
<feature type="transmembrane region" description="Helical" evidence="5">
    <location>
        <begin position="6"/>
        <end position="24"/>
    </location>
</feature>
<evidence type="ECO:0000256" key="2">
    <source>
        <dbReference type="ARBA" id="ARBA00022692"/>
    </source>
</evidence>
<dbReference type="Pfam" id="PF07457">
    <property type="entry name" value="DUF1516"/>
    <property type="match status" value="1"/>
</dbReference>
<feature type="transmembrane region" description="Helical" evidence="5">
    <location>
        <begin position="87"/>
        <end position="106"/>
    </location>
</feature>
<comment type="caution">
    <text evidence="6">The sequence shown here is derived from an EMBL/GenBank/DDBJ whole genome shotgun (WGS) entry which is preliminary data.</text>
</comment>
<gene>
    <name evidence="6" type="ORF">JF544_18325</name>
</gene>
<feature type="transmembrane region" description="Helical" evidence="5">
    <location>
        <begin position="31"/>
        <end position="51"/>
    </location>
</feature>
<protein>
    <submittedName>
        <fullName evidence="6">DUF1516 family protein</fullName>
    </submittedName>
</protein>
<keyword evidence="7" id="KW-1185">Reference proteome</keyword>
<keyword evidence="3 5" id="KW-1133">Transmembrane helix</keyword>
<keyword evidence="1" id="KW-1003">Cell membrane</keyword>
<dbReference type="EMBL" id="JAEKJY010000007">
    <property type="protein sequence ID" value="MBN8237205.1"/>
    <property type="molecule type" value="Genomic_DNA"/>
</dbReference>
<evidence type="ECO:0000256" key="1">
    <source>
        <dbReference type="ARBA" id="ARBA00022475"/>
    </source>
</evidence>